<sequence length="63" mass="7233">MGQTTNPFNHDNKLSTVVWVTTQGSVEDGNTILFRIIMINLERISCLLEKSGLNIIYYIIIYK</sequence>
<evidence type="ECO:0000313" key="2">
    <source>
        <dbReference type="Proteomes" id="UP000275772"/>
    </source>
</evidence>
<evidence type="ECO:0000313" key="1">
    <source>
        <dbReference type="EMBL" id="SZE99414.1"/>
    </source>
</evidence>
<dbReference type="Proteomes" id="UP000275772">
    <property type="component" value="Unassembled WGS sequence"/>
</dbReference>
<dbReference type="VEuPathDB" id="FungiDB:BLGHR1_10165"/>
<name>A0A383UI27_BLUHO</name>
<dbReference type="AlphaFoldDB" id="A0A383UI27"/>
<accession>A0A383UI27</accession>
<proteinExistence type="predicted"/>
<reference evidence="1 2" key="1">
    <citation type="submission" date="2017-11" db="EMBL/GenBank/DDBJ databases">
        <authorList>
            <person name="Kracher B."/>
        </authorList>
    </citation>
    <scope>NUCLEOTIDE SEQUENCE [LARGE SCALE GENOMIC DNA]</scope>
    <source>
        <strain evidence="1 2">RACE1</strain>
    </source>
</reference>
<protein>
    <submittedName>
        <fullName evidence="1">Uncharacterized protein</fullName>
    </submittedName>
</protein>
<dbReference type="EMBL" id="UNSH01000001">
    <property type="protein sequence ID" value="SZE99414.1"/>
    <property type="molecule type" value="Genomic_DNA"/>
</dbReference>
<organism evidence="1 2">
    <name type="scientific">Blumeria hordei</name>
    <name type="common">Barley powdery mildew</name>
    <name type="synonym">Blumeria graminis f. sp. hordei</name>
    <dbReference type="NCBI Taxonomy" id="2867405"/>
    <lineage>
        <taxon>Eukaryota</taxon>
        <taxon>Fungi</taxon>
        <taxon>Dikarya</taxon>
        <taxon>Ascomycota</taxon>
        <taxon>Pezizomycotina</taxon>
        <taxon>Leotiomycetes</taxon>
        <taxon>Erysiphales</taxon>
        <taxon>Erysiphaceae</taxon>
        <taxon>Blumeria</taxon>
    </lineage>
</organism>
<gene>
    <name evidence="1" type="ORF">BLGHR1_10165</name>
</gene>